<protein>
    <recommendedName>
        <fullName evidence="3">DNA gyrase inhibitor YacG</fullName>
    </recommendedName>
</protein>
<evidence type="ECO:0000313" key="6">
    <source>
        <dbReference type="Proteomes" id="UP000324233"/>
    </source>
</evidence>
<comment type="subunit">
    <text evidence="3">Interacts with GyrB.</text>
</comment>
<dbReference type="KEGG" id="agv:OJF2_52390"/>
<feature type="binding site" evidence="3">
    <location>
        <position position="31"/>
    </location>
    <ligand>
        <name>Zn(2+)</name>
        <dbReference type="ChEBI" id="CHEBI:29105"/>
    </ligand>
</feature>
<comment type="similarity">
    <text evidence="3">Belongs to the DNA gyrase inhibitor YacG family.</text>
</comment>
<evidence type="ECO:0000256" key="1">
    <source>
        <dbReference type="ARBA" id="ARBA00022723"/>
    </source>
</evidence>
<dbReference type="EMBL" id="CP042997">
    <property type="protein sequence ID" value="QEH36654.1"/>
    <property type="molecule type" value="Genomic_DNA"/>
</dbReference>
<accession>A0A5B9W8Q9</accession>
<feature type="binding site" evidence="3">
    <location>
        <position position="27"/>
    </location>
    <ligand>
        <name>Zn(2+)</name>
        <dbReference type="ChEBI" id="CHEBI:29105"/>
    </ligand>
</feature>
<dbReference type="InterPro" id="IPR013088">
    <property type="entry name" value="Znf_NHR/GATA"/>
</dbReference>
<keyword evidence="1 3" id="KW-0479">Metal-binding</keyword>
<dbReference type="RefSeq" id="WP_148596318.1">
    <property type="nucleotide sequence ID" value="NZ_CP042997.1"/>
</dbReference>
<evidence type="ECO:0000256" key="2">
    <source>
        <dbReference type="ARBA" id="ARBA00022833"/>
    </source>
</evidence>
<organism evidence="5 6">
    <name type="scientific">Aquisphaera giovannonii</name>
    <dbReference type="NCBI Taxonomy" id="406548"/>
    <lineage>
        <taxon>Bacteria</taxon>
        <taxon>Pseudomonadati</taxon>
        <taxon>Planctomycetota</taxon>
        <taxon>Planctomycetia</taxon>
        <taxon>Isosphaerales</taxon>
        <taxon>Isosphaeraceae</taxon>
        <taxon>Aquisphaera</taxon>
    </lineage>
</organism>
<dbReference type="PANTHER" id="PTHR36150:SF1">
    <property type="entry name" value="DNA GYRASE INHIBITOR YACG"/>
    <property type="match status" value="1"/>
</dbReference>
<evidence type="ECO:0000313" key="5">
    <source>
        <dbReference type="EMBL" id="QEH36654.1"/>
    </source>
</evidence>
<proteinExistence type="inferred from homology"/>
<dbReference type="Proteomes" id="UP000324233">
    <property type="component" value="Chromosome"/>
</dbReference>
<dbReference type="GO" id="GO:0008270">
    <property type="term" value="F:zinc ion binding"/>
    <property type="evidence" value="ECO:0007669"/>
    <property type="project" value="UniProtKB-UniRule"/>
</dbReference>
<dbReference type="Pfam" id="PF03884">
    <property type="entry name" value="YacG"/>
    <property type="match status" value="1"/>
</dbReference>
<dbReference type="HAMAP" id="MF_00649">
    <property type="entry name" value="DNA_gyrase_inhibitor_YacG"/>
    <property type="match status" value="1"/>
</dbReference>
<dbReference type="AlphaFoldDB" id="A0A5B9W8Q9"/>
<feature type="binding site" evidence="3">
    <location>
        <position position="6"/>
    </location>
    <ligand>
        <name>Zn(2+)</name>
        <dbReference type="ChEBI" id="CHEBI:29105"/>
    </ligand>
</feature>
<reference evidence="5 6" key="1">
    <citation type="submission" date="2019-08" db="EMBL/GenBank/DDBJ databases">
        <title>Deep-cultivation of Planctomycetes and their phenomic and genomic characterization uncovers novel biology.</title>
        <authorList>
            <person name="Wiegand S."/>
            <person name="Jogler M."/>
            <person name="Boedeker C."/>
            <person name="Pinto D."/>
            <person name="Vollmers J."/>
            <person name="Rivas-Marin E."/>
            <person name="Kohn T."/>
            <person name="Peeters S.H."/>
            <person name="Heuer A."/>
            <person name="Rast P."/>
            <person name="Oberbeckmann S."/>
            <person name="Bunk B."/>
            <person name="Jeske O."/>
            <person name="Meyerdierks A."/>
            <person name="Storesund J.E."/>
            <person name="Kallscheuer N."/>
            <person name="Luecker S."/>
            <person name="Lage O.M."/>
            <person name="Pohl T."/>
            <person name="Merkel B.J."/>
            <person name="Hornburger P."/>
            <person name="Mueller R.-W."/>
            <person name="Bruemmer F."/>
            <person name="Labrenz M."/>
            <person name="Spormann A.M."/>
            <person name="Op den Camp H."/>
            <person name="Overmann J."/>
            <person name="Amann R."/>
            <person name="Jetten M.S.M."/>
            <person name="Mascher T."/>
            <person name="Medema M.H."/>
            <person name="Devos D.P."/>
            <person name="Kaster A.-K."/>
            <person name="Ovreas L."/>
            <person name="Rohde M."/>
            <person name="Galperin M.Y."/>
            <person name="Jogler C."/>
        </authorList>
    </citation>
    <scope>NUCLEOTIDE SEQUENCE [LARGE SCALE GENOMIC DNA]</scope>
    <source>
        <strain evidence="5 6">OJF2</strain>
    </source>
</reference>
<dbReference type="PANTHER" id="PTHR36150">
    <property type="entry name" value="DNA GYRASE INHIBITOR YACG"/>
    <property type="match status" value="1"/>
</dbReference>
<comment type="function">
    <text evidence="3">Inhibits all the catalytic activities of DNA gyrase by preventing its interaction with DNA. Acts by binding directly to the C-terminal domain of GyrB, which probably disrupts DNA binding by the gyrase.</text>
</comment>
<feature type="region of interest" description="Disordered" evidence="4">
    <location>
        <begin position="47"/>
        <end position="70"/>
    </location>
</feature>
<dbReference type="SUPFAM" id="SSF57716">
    <property type="entry name" value="Glucocorticoid receptor-like (DNA-binding domain)"/>
    <property type="match status" value="1"/>
</dbReference>
<dbReference type="GO" id="GO:0006355">
    <property type="term" value="P:regulation of DNA-templated transcription"/>
    <property type="evidence" value="ECO:0007669"/>
    <property type="project" value="InterPro"/>
</dbReference>
<evidence type="ECO:0000256" key="3">
    <source>
        <dbReference type="HAMAP-Rule" id="MF_00649"/>
    </source>
</evidence>
<dbReference type="InterPro" id="IPR005584">
    <property type="entry name" value="DNA_gyrase_inhibitor_YacG"/>
</dbReference>
<keyword evidence="6" id="KW-1185">Reference proteome</keyword>
<keyword evidence="2 3" id="KW-0862">Zinc</keyword>
<feature type="binding site" evidence="3">
    <location>
        <position position="9"/>
    </location>
    <ligand>
        <name>Zn(2+)</name>
        <dbReference type="ChEBI" id="CHEBI:29105"/>
    </ligand>
</feature>
<name>A0A5B9W8Q9_9BACT</name>
<gene>
    <name evidence="3 5" type="primary">yacG</name>
    <name evidence="5" type="ORF">OJF2_52390</name>
</gene>
<sequence>MIKGRCPTCSKTFEADSLDALPSFPFCSSRCRLIDLGRWIDGVHAIPGAPARGPSAGQAPPVEEDDPDDL</sequence>
<dbReference type="GO" id="GO:0008657">
    <property type="term" value="F:DNA topoisomerase type II (double strand cut, ATP-hydrolyzing) inhibitor activity"/>
    <property type="evidence" value="ECO:0007669"/>
    <property type="project" value="UniProtKB-UniRule"/>
</dbReference>
<dbReference type="Gene3D" id="3.30.50.10">
    <property type="entry name" value="Erythroid Transcription Factor GATA-1, subunit A"/>
    <property type="match status" value="1"/>
</dbReference>
<comment type="cofactor">
    <cofactor evidence="3">
        <name>Zn(2+)</name>
        <dbReference type="ChEBI" id="CHEBI:29105"/>
    </cofactor>
    <text evidence="3">Binds 1 zinc ion.</text>
</comment>
<dbReference type="OrthoDB" id="9809663at2"/>
<evidence type="ECO:0000256" key="4">
    <source>
        <dbReference type="SAM" id="MobiDB-lite"/>
    </source>
</evidence>